<organism evidence="1 2">
    <name type="scientific">Rubroshorea leprosula</name>
    <dbReference type="NCBI Taxonomy" id="152421"/>
    <lineage>
        <taxon>Eukaryota</taxon>
        <taxon>Viridiplantae</taxon>
        <taxon>Streptophyta</taxon>
        <taxon>Embryophyta</taxon>
        <taxon>Tracheophyta</taxon>
        <taxon>Spermatophyta</taxon>
        <taxon>Magnoliopsida</taxon>
        <taxon>eudicotyledons</taxon>
        <taxon>Gunneridae</taxon>
        <taxon>Pentapetalae</taxon>
        <taxon>rosids</taxon>
        <taxon>malvids</taxon>
        <taxon>Malvales</taxon>
        <taxon>Dipterocarpaceae</taxon>
        <taxon>Rubroshorea</taxon>
    </lineage>
</organism>
<dbReference type="PANTHER" id="PTHR47481">
    <property type="match status" value="1"/>
</dbReference>
<gene>
    <name evidence="1" type="ORF">SLEP1_g56103</name>
</gene>
<evidence type="ECO:0000313" key="1">
    <source>
        <dbReference type="EMBL" id="GKV49347.1"/>
    </source>
</evidence>
<dbReference type="Proteomes" id="UP001054252">
    <property type="component" value="Unassembled WGS sequence"/>
</dbReference>
<protein>
    <submittedName>
        <fullName evidence="1">Uncharacterized protein</fullName>
    </submittedName>
</protein>
<accession>A0AAV5MLN4</accession>
<sequence>MPLYLTIFFLPDSPFELWIRQDQSIRHAILTSVSEPIAPYISAAKTSQQAWKTLANLYANHSRSRVFTLKERLQNTCYENRTVSELLHQLKVLADELAVIDKPLTNDDLTVYALNGIGLEFHEISASIRARDEPLSFEELHDRLVAHEESMHREET</sequence>
<comment type="caution">
    <text evidence="1">The sequence shown here is derived from an EMBL/GenBank/DDBJ whole genome shotgun (WGS) entry which is preliminary data.</text>
</comment>
<dbReference type="EMBL" id="BPVZ01000296">
    <property type="protein sequence ID" value="GKV49347.1"/>
    <property type="molecule type" value="Genomic_DNA"/>
</dbReference>
<dbReference type="Pfam" id="PF14223">
    <property type="entry name" value="Retrotran_gag_2"/>
    <property type="match status" value="1"/>
</dbReference>
<reference evidence="1 2" key="1">
    <citation type="journal article" date="2021" name="Commun. Biol.">
        <title>The genome of Shorea leprosula (Dipterocarpaceae) highlights the ecological relevance of drought in aseasonal tropical rainforests.</title>
        <authorList>
            <person name="Ng K.K.S."/>
            <person name="Kobayashi M.J."/>
            <person name="Fawcett J.A."/>
            <person name="Hatakeyama M."/>
            <person name="Paape T."/>
            <person name="Ng C.H."/>
            <person name="Ang C.C."/>
            <person name="Tnah L.H."/>
            <person name="Lee C.T."/>
            <person name="Nishiyama T."/>
            <person name="Sese J."/>
            <person name="O'Brien M.J."/>
            <person name="Copetti D."/>
            <person name="Mohd Noor M.I."/>
            <person name="Ong R.C."/>
            <person name="Putra M."/>
            <person name="Sireger I.Z."/>
            <person name="Indrioko S."/>
            <person name="Kosugi Y."/>
            <person name="Izuno A."/>
            <person name="Isagi Y."/>
            <person name="Lee S.L."/>
            <person name="Shimizu K.K."/>
        </authorList>
    </citation>
    <scope>NUCLEOTIDE SEQUENCE [LARGE SCALE GENOMIC DNA]</scope>
    <source>
        <strain evidence="1">214</strain>
    </source>
</reference>
<keyword evidence="2" id="KW-1185">Reference proteome</keyword>
<proteinExistence type="predicted"/>
<dbReference type="PANTHER" id="PTHR47481:SF9">
    <property type="entry name" value="RETROTRANSPOSON GAG DOMAIN-CONTAINING PROTEIN"/>
    <property type="match status" value="1"/>
</dbReference>
<evidence type="ECO:0000313" key="2">
    <source>
        <dbReference type="Proteomes" id="UP001054252"/>
    </source>
</evidence>
<dbReference type="AlphaFoldDB" id="A0AAV5MLN4"/>
<name>A0AAV5MLN4_9ROSI</name>